<dbReference type="InterPro" id="IPR003673">
    <property type="entry name" value="CoA-Trfase_fam_III"/>
</dbReference>
<dbReference type="Gene3D" id="3.30.1540.10">
    <property type="entry name" value="formyl-coa transferase, domain 3"/>
    <property type="match status" value="1"/>
</dbReference>
<dbReference type="OrthoDB" id="16747at2759"/>
<protein>
    <submittedName>
        <fullName evidence="2">Alpha-methylacyl-CoA racemase-like protein</fullName>
    </submittedName>
</protein>
<dbReference type="SUPFAM" id="SSF89796">
    <property type="entry name" value="CoA-transferase family III (CaiB/BaiF)"/>
    <property type="match status" value="1"/>
</dbReference>
<dbReference type="Pfam" id="PF02515">
    <property type="entry name" value="CoA_transf_3"/>
    <property type="match status" value="1"/>
</dbReference>
<dbReference type="InterPro" id="IPR050509">
    <property type="entry name" value="CoA-transferase_III"/>
</dbReference>
<dbReference type="GO" id="GO:0005739">
    <property type="term" value="C:mitochondrion"/>
    <property type="evidence" value="ECO:0007669"/>
    <property type="project" value="TreeGrafter"/>
</dbReference>
<name>A0A443RMD6_9ACAR</name>
<dbReference type="InterPro" id="IPR023606">
    <property type="entry name" value="CoA-Trfase_III_dom_1_sf"/>
</dbReference>
<dbReference type="PANTHER" id="PTHR48228">
    <property type="entry name" value="SUCCINYL-COA--D-CITRAMALATE COA-TRANSFERASE"/>
    <property type="match status" value="1"/>
</dbReference>
<dbReference type="GO" id="GO:0008111">
    <property type="term" value="F:alpha-methylacyl-CoA racemase activity"/>
    <property type="evidence" value="ECO:0007669"/>
    <property type="project" value="TreeGrafter"/>
</dbReference>
<keyword evidence="3" id="KW-1185">Reference proteome</keyword>
<organism evidence="2 3">
    <name type="scientific">Dinothrombium tinctorium</name>
    <dbReference type="NCBI Taxonomy" id="1965070"/>
    <lineage>
        <taxon>Eukaryota</taxon>
        <taxon>Metazoa</taxon>
        <taxon>Ecdysozoa</taxon>
        <taxon>Arthropoda</taxon>
        <taxon>Chelicerata</taxon>
        <taxon>Arachnida</taxon>
        <taxon>Acari</taxon>
        <taxon>Acariformes</taxon>
        <taxon>Trombidiformes</taxon>
        <taxon>Prostigmata</taxon>
        <taxon>Anystina</taxon>
        <taxon>Parasitengona</taxon>
        <taxon>Trombidioidea</taxon>
        <taxon>Trombidiidae</taxon>
        <taxon>Dinothrombium</taxon>
    </lineage>
</organism>
<dbReference type="Proteomes" id="UP000285301">
    <property type="component" value="Unassembled WGS sequence"/>
</dbReference>
<dbReference type="GO" id="GO:0008206">
    <property type="term" value="P:bile acid metabolic process"/>
    <property type="evidence" value="ECO:0007669"/>
    <property type="project" value="TreeGrafter"/>
</dbReference>
<dbReference type="PANTHER" id="PTHR48228:SF5">
    <property type="entry name" value="ALPHA-METHYLACYL-COA RACEMASE"/>
    <property type="match status" value="1"/>
</dbReference>
<dbReference type="STRING" id="1965070.A0A443RMD6"/>
<reference evidence="2 3" key="1">
    <citation type="journal article" date="2018" name="Gigascience">
        <title>Genomes of trombidid mites reveal novel predicted allergens and laterally-transferred genes associated with secondary metabolism.</title>
        <authorList>
            <person name="Dong X."/>
            <person name="Chaisiri K."/>
            <person name="Xia D."/>
            <person name="Armstrong S.D."/>
            <person name="Fang Y."/>
            <person name="Donnelly M.J."/>
            <person name="Kadowaki T."/>
            <person name="McGarry J.W."/>
            <person name="Darby A.C."/>
            <person name="Makepeace B.L."/>
        </authorList>
    </citation>
    <scope>NUCLEOTIDE SEQUENCE [LARGE SCALE GENOMIC DNA]</scope>
    <source>
        <strain evidence="2">UoL-WK</strain>
    </source>
</reference>
<evidence type="ECO:0000313" key="3">
    <source>
        <dbReference type="Proteomes" id="UP000285301"/>
    </source>
</evidence>
<comment type="caution">
    <text evidence="2">The sequence shown here is derived from an EMBL/GenBank/DDBJ whole genome shotgun (WGS) entry which is preliminary data.</text>
</comment>
<accession>A0A443RMD6</accession>
<sequence>MALKGLKVVEFAGLAPAPFCGLIFSDFGANVIRVEKVQHSFTPDFLTRGKKSIAVDLKRSEGQSVLKKLCSTADVLIEPFRPGIMEKLNLGPQQLLALNKKLIYARLSGFGQNGPLANEAGHDINYLAISGILSALGGKRLPAPPINILGDFAGGGLLCALGICMALLERQKSGAGQVIDANIVEGTSYVSSYIWHSRKSDNDASQILWPNPHSRESNLLDGGAPFYRVYETKDNKFMAVGALEPQFYASFIVNLGLDPNSYSQFDVPNHEKMHEIFAVKFKEKTQREWEKIFEGKDACVTPVVDIAKAKDYEHNKARGSFLNDGTPRPAPLLSRTPTNPCLIQPKFAEHTREILCELGYSVNEINRLAENKVVRLGDLNSNL</sequence>
<comment type="similarity">
    <text evidence="1">Belongs to the CoA-transferase III family.</text>
</comment>
<evidence type="ECO:0000256" key="1">
    <source>
        <dbReference type="ARBA" id="ARBA00008383"/>
    </source>
</evidence>
<proteinExistence type="inferred from homology"/>
<dbReference type="EMBL" id="NCKU01000232">
    <property type="protein sequence ID" value="RWS16434.1"/>
    <property type="molecule type" value="Genomic_DNA"/>
</dbReference>
<gene>
    <name evidence="2" type="ORF">B4U79_09167</name>
</gene>
<dbReference type="InterPro" id="IPR044855">
    <property type="entry name" value="CoA-Trfase_III_dom3_sf"/>
</dbReference>
<evidence type="ECO:0000313" key="2">
    <source>
        <dbReference type="EMBL" id="RWS16434.1"/>
    </source>
</evidence>
<dbReference type="Gene3D" id="3.40.50.10540">
    <property type="entry name" value="Crotonobetainyl-coa:carnitine coa-transferase, domain 1"/>
    <property type="match status" value="1"/>
</dbReference>
<dbReference type="AlphaFoldDB" id="A0A443RMD6"/>